<evidence type="ECO:0000256" key="1">
    <source>
        <dbReference type="SAM" id="MobiDB-lite"/>
    </source>
</evidence>
<evidence type="ECO:0000313" key="2">
    <source>
        <dbReference type="EMBL" id="KIK91019.1"/>
    </source>
</evidence>
<dbReference type="HOGENOM" id="CLU_2705588_0_0_1"/>
<feature type="region of interest" description="Disordered" evidence="1">
    <location>
        <begin position="1"/>
        <end position="73"/>
    </location>
</feature>
<evidence type="ECO:0000313" key="3">
    <source>
        <dbReference type="Proteomes" id="UP000054538"/>
    </source>
</evidence>
<dbReference type="AlphaFoldDB" id="A0A0D0DXG4"/>
<gene>
    <name evidence="2" type="ORF">PAXRUDRAFT_831181</name>
</gene>
<feature type="compositionally biased region" description="Basic and acidic residues" evidence="1">
    <location>
        <begin position="45"/>
        <end position="58"/>
    </location>
</feature>
<proteinExistence type="predicted"/>
<keyword evidence="3" id="KW-1185">Reference proteome</keyword>
<name>A0A0D0DXG4_9AGAM</name>
<feature type="compositionally biased region" description="Polar residues" evidence="1">
    <location>
        <begin position="8"/>
        <end position="27"/>
    </location>
</feature>
<dbReference type="InParanoid" id="A0A0D0DXG4"/>
<dbReference type="EMBL" id="KN825438">
    <property type="protein sequence ID" value="KIK91019.1"/>
    <property type="molecule type" value="Genomic_DNA"/>
</dbReference>
<sequence length="73" mass="8062">MHLIRPSPTGTSASMSMASYQPVNTHHSNGHGYNHAHGHLSTNGRYHDLEREHDRVEPNDPSPLEPSVNGRPS</sequence>
<dbReference type="OrthoDB" id="2442602at2759"/>
<reference evidence="3" key="2">
    <citation type="submission" date="2015-01" db="EMBL/GenBank/DDBJ databases">
        <title>Evolutionary Origins and Diversification of the Mycorrhizal Mutualists.</title>
        <authorList>
            <consortium name="DOE Joint Genome Institute"/>
            <consortium name="Mycorrhizal Genomics Consortium"/>
            <person name="Kohler A."/>
            <person name="Kuo A."/>
            <person name="Nagy L.G."/>
            <person name="Floudas D."/>
            <person name="Copeland A."/>
            <person name="Barry K.W."/>
            <person name="Cichocki N."/>
            <person name="Veneault-Fourrey C."/>
            <person name="LaButti K."/>
            <person name="Lindquist E.A."/>
            <person name="Lipzen A."/>
            <person name="Lundell T."/>
            <person name="Morin E."/>
            <person name="Murat C."/>
            <person name="Riley R."/>
            <person name="Ohm R."/>
            <person name="Sun H."/>
            <person name="Tunlid A."/>
            <person name="Henrissat B."/>
            <person name="Grigoriev I.V."/>
            <person name="Hibbett D.S."/>
            <person name="Martin F."/>
        </authorList>
    </citation>
    <scope>NUCLEOTIDE SEQUENCE [LARGE SCALE GENOMIC DNA]</scope>
    <source>
        <strain evidence="3">Ve08.2h10</strain>
    </source>
</reference>
<reference evidence="2 3" key="1">
    <citation type="submission" date="2014-04" db="EMBL/GenBank/DDBJ databases">
        <authorList>
            <consortium name="DOE Joint Genome Institute"/>
            <person name="Kuo A."/>
            <person name="Kohler A."/>
            <person name="Jargeat P."/>
            <person name="Nagy L.G."/>
            <person name="Floudas D."/>
            <person name="Copeland A."/>
            <person name="Barry K.W."/>
            <person name="Cichocki N."/>
            <person name="Veneault-Fourrey C."/>
            <person name="LaButti K."/>
            <person name="Lindquist E.A."/>
            <person name="Lipzen A."/>
            <person name="Lundell T."/>
            <person name="Morin E."/>
            <person name="Murat C."/>
            <person name="Sun H."/>
            <person name="Tunlid A."/>
            <person name="Henrissat B."/>
            <person name="Grigoriev I.V."/>
            <person name="Hibbett D.S."/>
            <person name="Martin F."/>
            <person name="Nordberg H.P."/>
            <person name="Cantor M.N."/>
            <person name="Hua S.X."/>
        </authorList>
    </citation>
    <scope>NUCLEOTIDE SEQUENCE [LARGE SCALE GENOMIC DNA]</scope>
    <source>
        <strain evidence="2 3">Ve08.2h10</strain>
    </source>
</reference>
<accession>A0A0D0DXG4</accession>
<protein>
    <submittedName>
        <fullName evidence="2">Uncharacterized protein</fullName>
    </submittedName>
</protein>
<organism evidence="2 3">
    <name type="scientific">Paxillus rubicundulus Ve08.2h10</name>
    <dbReference type="NCBI Taxonomy" id="930991"/>
    <lineage>
        <taxon>Eukaryota</taxon>
        <taxon>Fungi</taxon>
        <taxon>Dikarya</taxon>
        <taxon>Basidiomycota</taxon>
        <taxon>Agaricomycotina</taxon>
        <taxon>Agaricomycetes</taxon>
        <taxon>Agaricomycetidae</taxon>
        <taxon>Boletales</taxon>
        <taxon>Paxilineae</taxon>
        <taxon>Paxillaceae</taxon>
        <taxon>Paxillus</taxon>
    </lineage>
</organism>
<dbReference type="Proteomes" id="UP000054538">
    <property type="component" value="Unassembled WGS sequence"/>
</dbReference>